<dbReference type="VEuPathDB" id="VectorBase:ISCI003452"/>
<dbReference type="InterPro" id="IPR050401">
    <property type="entry name" value="Cyclic_nucleotide_synthase"/>
</dbReference>
<protein>
    <submittedName>
        <fullName evidence="9 10">Atrial natriuretic peptide receptor, putative</fullName>
        <ecNumber evidence="9">4.6.1.2</ecNumber>
    </submittedName>
</protein>
<sequence>MASTSAFIAQVAKRLCQNLPVEAEKFETVSCLFSDIVGFTSMSGSCEPMEIVRLLNHLYLQFDNLSNLHGVYKVKRRPASLELARPI</sequence>
<dbReference type="GO" id="GO:0000166">
    <property type="term" value="F:nucleotide binding"/>
    <property type="evidence" value="ECO:0007669"/>
    <property type="project" value="UniProtKB-KW"/>
</dbReference>
<keyword evidence="11" id="KW-1185">Reference proteome</keyword>
<evidence type="ECO:0000256" key="1">
    <source>
        <dbReference type="ARBA" id="ARBA00004370"/>
    </source>
</evidence>
<proteinExistence type="predicted"/>
<dbReference type="InterPro" id="IPR029787">
    <property type="entry name" value="Nucleotide_cyclase"/>
</dbReference>
<dbReference type="EnsemblMetazoa" id="ISCW003452-RA">
    <property type="protein sequence ID" value="ISCW003452-PA"/>
    <property type="gene ID" value="ISCW003452"/>
</dbReference>
<dbReference type="Gene3D" id="3.30.70.1230">
    <property type="entry name" value="Nucleotide cyclase"/>
    <property type="match status" value="1"/>
</dbReference>
<evidence type="ECO:0000313" key="11">
    <source>
        <dbReference type="Proteomes" id="UP000001555"/>
    </source>
</evidence>
<organism>
    <name type="scientific">Ixodes scapularis</name>
    <name type="common">Black-legged tick</name>
    <name type="synonym">Deer tick</name>
    <dbReference type="NCBI Taxonomy" id="6945"/>
    <lineage>
        <taxon>Eukaryota</taxon>
        <taxon>Metazoa</taxon>
        <taxon>Ecdysozoa</taxon>
        <taxon>Arthropoda</taxon>
        <taxon>Chelicerata</taxon>
        <taxon>Arachnida</taxon>
        <taxon>Acari</taxon>
        <taxon>Parasitiformes</taxon>
        <taxon>Ixodida</taxon>
        <taxon>Ixodoidea</taxon>
        <taxon>Ixodidae</taxon>
        <taxon>Ixodinae</taxon>
        <taxon>Ixodes</taxon>
    </lineage>
</organism>
<dbReference type="Proteomes" id="UP000001555">
    <property type="component" value="Unassembled WGS sequence"/>
</dbReference>
<feature type="domain" description="Guanylate cyclase" evidence="8">
    <location>
        <begin position="30"/>
        <end position="75"/>
    </location>
</feature>
<name>B7PJ67_IXOSC</name>
<dbReference type="InterPro" id="IPR001054">
    <property type="entry name" value="A/G_cyclase"/>
</dbReference>
<evidence type="ECO:0000256" key="6">
    <source>
        <dbReference type="ARBA" id="ARBA00023180"/>
    </source>
</evidence>
<comment type="subcellular location">
    <subcellularLocation>
        <location evidence="1">Membrane</location>
    </subcellularLocation>
</comment>
<evidence type="ECO:0000256" key="3">
    <source>
        <dbReference type="ARBA" id="ARBA00022741"/>
    </source>
</evidence>
<dbReference type="InParanoid" id="B7PJ67"/>
<gene>
    <name evidence="9" type="ORF">IscW_ISCW003452</name>
</gene>
<reference evidence="9 11" key="1">
    <citation type="submission" date="2008-03" db="EMBL/GenBank/DDBJ databases">
        <title>Annotation of Ixodes scapularis.</title>
        <authorList>
            <consortium name="Ixodes scapularis Genome Project Consortium"/>
            <person name="Caler E."/>
            <person name="Hannick L.I."/>
            <person name="Bidwell S."/>
            <person name="Joardar V."/>
            <person name="Thiagarajan M."/>
            <person name="Amedeo P."/>
            <person name="Galinsky K.J."/>
            <person name="Schobel S."/>
            <person name="Inman J."/>
            <person name="Hostetler J."/>
            <person name="Miller J."/>
            <person name="Hammond M."/>
            <person name="Megy K."/>
            <person name="Lawson D."/>
            <person name="Kodira C."/>
            <person name="Sutton G."/>
            <person name="Meyer J."/>
            <person name="Hill C.A."/>
            <person name="Birren B."/>
            <person name="Nene V."/>
            <person name="Collins F."/>
            <person name="Alarcon-Chaidez F."/>
            <person name="Wikel S."/>
            <person name="Strausberg R."/>
        </authorList>
    </citation>
    <scope>NUCLEOTIDE SEQUENCE [LARGE SCALE GENOMIC DNA]</scope>
    <source>
        <strain evidence="11">Wikel</strain>
        <strain evidence="9">Wikel colony</strain>
    </source>
</reference>
<dbReference type="SUPFAM" id="SSF55073">
    <property type="entry name" value="Nucleotide cyclase"/>
    <property type="match status" value="1"/>
</dbReference>
<keyword evidence="4" id="KW-1133">Transmembrane helix</keyword>
<evidence type="ECO:0000256" key="2">
    <source>
        <dbReference type="ARBA" id="ARBA00022692"/>
    </source>
</evidence>
<keyword evidence="5" id="KW-0472">Membrane</keyword>
<dbReference type="EC" id="4.6.1.2" evidence="9"/>
<dbReference type="PaxDb" id="6945-B7PJ67"/>
<keyword evidence="7 9" id="KW-0456">Lyase</keyword>
<dbReference type="STRING" id="6945.B7PJ67"/>
<dbReference type="Pfam" id="PF00211">
    <property type="entry name" value="Guanylate_cyc"/>
    <property type="match status" value="1"/>
</dbReference>
<evidence type="ECO:0000256" key="7">
    <source>
        <dbReference type="ARBA" id="ARBA00023239"/>
    </source>
</evidence>
<dbReference type="GO" id="GO:0016020">
    <property type="term" value="C:membrane"/>
    <property type="evidence" value="ECO:0007669"/>
    <property type="project" value="UniProtKB-SubCell"/>
</dbReference>
<dbReference type="VEuPathDB" id="VectorBase:ISCW003452"/>
<evidence type="ECO:0000256" key="4">
    <source>
        <dbReference type="ARBA" id="ARBA00022989"/>
    </source>
</evidence>
<evidence type="ECO:0000259" key="8">
    <source>
        <dbReference type="PROSITE" id="PS50125"/>
    </source>
</evidence>
<dbReference type="PANTHER" id="PTHR11920:SF335">
    <property type="entry name" value="GUANYLATE CYCLASE"/>
    <property type="match status" value="1"/>
</dbReference>
<evidence type="ECO:0000256" key="5">
    <source>
        <dbReference type="ARBA" id="ARBA00023136"/>
    </source>
</evidence>
<dbReference type="HOGENOM" id="CLU_2485841_0_0_1"/>
<dbReference type="PANTHER" id="PTHR11920">
    <property type="entry name" value="GUANYLYL CYCLASE"/>
    <property type="match status" value="1"/>
</dbReference>
<dbReference type="GO" id="GO:0035556">
    <property type="term" value="P:intracellular signal transduction"/>
    <property type="evidence" value="ECO:0007669"/>
    <property type="project" value="InterPro"/>
</dbReference>
<dbReference type="GO" id="GO:0004383">
    <property type="term" value="F:guanylate cyclase activity"/>
    <property type="evidence" value="ECO:0007669"/>
    <property type="project" value="UniProtKB-EC"/>
</dbReference>
<accession>B7PJ67</accession>
<dbReference type="AlphaFoldDB" id="B7PJ67"/>
<keyword evidence="6" id="KW-0325">Glycoprotein</keyword>
<evidence type="ECO:0000313" key="9">
    <source>
        <dbReference type="EMBL" id="EEC06639.1"/>
    </source>
</evidence>
<keyword evidence="2" id="KW-0812">Transmembrane</keyword>
<dbReference type="EMBL" id="ABJB010203188">
    <property type="status" value="NOT_ANNOTATED_CDS"/>
    <property type="molecule type" value="Genomic_DNA"/>
</dbReference>
<dbReference type="EMBL" id="DS724497">
    <property type="protein sequence ID" value="EEC06639.1"/>
    <property type="molecule type" value="Genomic_DNA"/>
</dbReference>
<reference evidence="10" key="2">
    <citation type="submission" date="2020-05" db="UniProtKB">
        <authorList>
            <consortium name="EnsemblMetazoa"/>
        </authorList>
    </citation>
    <scope>IDENTIFICATION</scope>
    <source>
        <strain evidence="10">wikel</strain>
    </source>
</reference>
<dbReference type="PROSITE" id="PS50125">
    <property type="entry name" value="GUANYLATE_CYCLASE_2"/>
    <property type="match status" value="1"/>
</dbReference>
<evidence type="ECO:0000313" key="10">
    <source>
        <dbReference type="EnsemblMetazoa" id="ISCW003452-PA"/>
    </source>
</evidence>
<keyword evidence="3" id="KW-0547">Nucleotide-binding</keyword>
<keyword evidence="9" id="KW-0675">Receptor</keyword>